<evidence type="ECO:0000256" key="1">
    <source>
        <dbReference type="ARBA" id="ARBA00001974"/>
    </source>
</evidence>
<dbReference type="InterPro" id="IPR036188">
    <property type="entry name" value="FAD/NAD-bd_sf"/>
</dbReference>
<dbReference type="Gene3D" id="3.50.50.60">
    <property type="entry name" value="FAD/NAD(P)-binding domain"/>
    <property type="match status" value="1"/>
</dbReference>
<sequence length="378" mass="40878">MTSVQQWNQPLGSADLVVVGAGIVGLAHAVDAVRRGMSVAVVERDERATGASVRNFGHGCFTAQDGDALRYALEARSRWLRLADEAGLRMRESGTVVVARAEDEYAVLEEFRAARGGDQVVLLDAAGVARRMPVGHGVLGGAWLPMDIRVDPRQAAHAIADWLALQGVRFHWATTAHTIEPDLVGTSRGRIRAGRTVVAVGHDVDRHFPELAEQAGVRRCALHMLRVADPHGRAIDPAVLSGFSLLRYDGFGVCPTRAKVQDRLGADHPELIDIGLNLMFTQRPDGDLTIGDTHTYATTLDPFNAEALDQHVLKETARLLGVERLTVRERWRGVYAAADRPFLIASPMPGVRVVSVTAGIGMTTALGLAPEVLDDLLR</sequence>
<dbReference type="RefSeq" id="WP_215123030.1">
    <property type="nucleotide sequence ID" value="NZ_CP075896.1"/>
</dbReference>
<dbReference type="Gene3D" id="3.30.9.10">
    <property type="entry name" value="D-Amino Acid Oxidase, subunit A, domain 2"/>
    <property type="match status" value="1"/>
</dbReference>
<protein>
    <submittedName>
        <fullName evidence="6">TIGR03364 family FAD-dependent oxidoreductase</fullName>
    </submittedName>
</protein>
<evidence type="ECO:0000256" key="4">
    <source>
        <dbReference type="ARBA" id="ARBA00023002"/>
    </source>
</evidence>
<gene>
    <name evidence="6" type="ORF">KJK29_34130</name>
</gene>
<dbReference type="Pfam" id="PF01266">
    <property type="entry name" value="DAO"/>
    <property type="match status" value="1"/>
</dbReference>
<dbReference type="PANTHER" id="PTHR13847">
    <property type="entry name" value="SARCOSINE DEHYDROGENASE-RELATED"/>
    <property type="match status" value="1"/>
</dbReference>
<evidence type="ECO:0000256" key="2">
    <source>
        <dbReference type="ARBA" id="ARBA00009410"/>
    </source>
</evidence>
<dbReference type="PANTHER" id="PTHR13847:SF286">
    <property type="entry name" value="D-AMINO ACID DEHYDROGENASE"/>
    <property type="match status" value="1"/>
</dbReference>
<keyword evidence="3" id="KW-0285">Flavoprotein</keyword>
<dbReference type="EMBL" id="CP075896">
    <property type="protein sequence ID" value="QWB27234.1"/>
    <property type="molecule type" value="Genomic_DNA"/>
</dbReference>
<organism evidence="6 7">
    <name type="scientific">Streptomyces koelreuteriae</name>
    <dbReference type="NCBI Taxonomy" id="2838015"/>
    <lineage>
        <taxon>Bacteria</taxon>
        <taxon>Bacillati</taxon>
        <taxon>Actinomycetota</taxon>
        <taxon>Actinomycetes</taxon>
        <taxon>Kitasatosporales</taxon>
        <taxon>Streptomycetaceae</taxon>
        <taxon>Streptomyces</taxon>
    </lineage>
</organism>
<accession>A0ABX8G1V8</accession>
<comment type="cofactor">
    <cofactor evidence="1">
        <name>FAD</name>
        <dbReference type="ChEBI" id="CHEBI:57692"/>
    </cofactor>
</comment>
<dbReference type="SUPFAM" id="SSF51905">
    <property type="entry name" value="FAD/NAD(P)-binding domain"/>
    <property type="match status" value="1"/>
</dbReference>
<evidence type="ECO:0000256" key="3">
    <source>
        <dbReference type="ARBA" id="ARBA00022630"/>
    </source>
</evidence>
<name>A0ABX8G1V8_9ACTN</name>
<evidence type="ECO:0000313" key="6">
    <source>
        <dbReference type="EMBL" id="QWB27234.1"/>
    </source>
</evidence>
<dbReference type="NCBIfam" id="TIGR03364">
    <property type="entry name" value="HpnW_proposed"/>
    <property type="match status" value="1"/>
</dbReference>
<evidence type="ECO:0000259" key="5">
    <source>
        <dbReference type="Pfam" id="PF01266"/>
    </source>
</evidence>
<dbReference type="Proteomes" id="UP000679629">
    <property type="component" value="Chromosome"/>
</dbReference>
<reference evidence="7" key="1">
    <citation type="submission" date="2021-05" db="EMBL/GenBank/DDBJ databases">
        <title>Direct Submission.</title>
        <authorList>
            <person name="Li K."/>
            <person name="Gao J."/>
        </authorList>
    </citation>
    <scope>NUCLEOTIDE SEQUENCE [LARGE SCALE GENOMIC DNA]</scope>
    <source>
        <strain evidence="7">MG62</strain>
    </source>
</reference>
<dbReference type="InterPro" id="IPR017741">
    <property type="entry name" value="FAD-dependent_OxRdtase_HpnW"/>
</dbReference>
<keyword evidence="7" id="KW-1185">Reference proteome</keyword>
<keyword evidence="4" id="KW-0560">Oxidoreductase</keyword>
<feature type="domain" description="FAD dependent oxidoreductase" evidence="5">
    <location>
        <begin position="15"/>
        <end position="369"/>
    </location>
</feature>
<proteinExistence type="inferred from homology"/>
<evidence type="ECO:0000313" key="7">
    <source>
        <dbReference type="Proteomes" id="UP000679629"/>
    </source>
</evidence>
<comment type="similarity">
    <text evidence="2">Belongs to the DadA oxidoreductase family.</text>
</comment>
<dbReference type="InterPro" id="IPR006076">
    <property type="entry name" value="FAD-dep_OxRdtase"/>
</dbReference>